<evidence type="ECO:0000256" key="1">
    <source>
        <dbReference type="ARBA" id="ARBA00004127"/>
    </source>
</evidence>
<comment type="caution">
    <text evidence="10">The sequence shown here is derived from an EMBL/GenBank/DDBJ whole genome shotgun (WGS) entry which is preliminary data.</text>
</comment>
<dbReference type="Pfam" id="PF05090">
    <property type="entry name" value="HTTM"/>
    <property type="match status" value="1"/>
</dbReference>
<dbReference type="InterPro" id="IPR053934">
    <property type="entry name" value="HTTM_dom"/>
</dbReference>
<feature type="domain" description="HTTM-like" evidence="9">
    <location>
        <begin position="58"/>
        <end position="315"/>
    </location>
</feature>
<evidence type="ECO:0000256" key="6">
    <source>
        <dbReference type="ARBA" id="ARBA00023239"/>
    </source>
</evidence>
<dbReference type="GO" id="GO:0012505">
    <property type="term" value="C:endomembrane system"/>
    <property type="evidence" value="ECO:0007669"/>
    <property type="project" value="UniProtKB-SubCell"/>
</dbReference>
<keyword evidence="11" id="KW-1185">Reference proteome</keyword>
<evidence type="ECO:0000259" key="9">
    <source>
        <dbReference type="SMART" id="SM00752"/>
    </source>
</evidence>
<feature type="transmembrane region" description="Helical" evidence="8">
    <location>
        <begin position="293"/>
        <end position="315"/>
    </location>
</feature>
<dbReference type="PANTHER" id="PTHR12639:SF6">
    <property type="entry name" value="VITAMIN K-DEPENDENT GAMMA-CARBOXYLASE"/>
    <property type="match status" value="1"/>
</dbReference>
<feature type="transmembrane region" description="Helical" evidence="8">
    <location>
        <begin position="250"/>
        <end position="272"/>
    </location>
</feature>
<gene>
    <name evidence="10" type="ORF">V1264_011748</name>
</gene>
<keyword evidence="6" id="KW-0456">Lyase</keyword>
<evidence type="ECO:0000313" key="10">
    <source>
        <dbReference type="EMBL" id="KAK7112273.1"/>
    </source>
</evidence>
<dbReference type="Pfam" id="PF22777">
    <property type="entry name" value="VKGC_lumenal_dom"/>
    <property type="match status" value="1"/>
</dbReference>
<dbReference type="InterPro" id="IPR007782">
    <property type="entry name" value="VKG_COase"/>
</dbReference>
<comment type="subcellular location">
    <subcellularLocation>
        <location evidence="1">Endomembrane system</location>
        <topology evidence="1">Multi-pass membrane protein</topology>
    </subcellularLocation>
</comment>
<keyword evidence="4 8" id="KW-0472">Membrane</keyword>
<keyword evidence="3 8" id="KW-1133">Transmembrane helix</keyword>
<evidence type="ECO:0000256" key="8">
    <source>
        <dbReference type="SAM" id="Phobius"/>
    </source>
</evidence>
<feature type="transmembrane region" description="Helical" evidence="8">
    <location>
        <begin position="196"/>
        <end position="215"/>
    </location>
</feature>
<name>A0AAN9BVR7_9CAEN</name>
<proteinExistence type="predicted"/>
<evidence type="ECO:0000256" key="7">
    <source>
        <dbReference type="SAM" id="MobiDB-lite"/>
    </source>
</evidence>
<dbReference type="EMBL" id="JBAMIC010000002">
    <property type="protein sequence ID" value="KAK7112273.1"/>
    <property type="molecule type" value="Genomic_DNA"/>
</dbReference>
<dbReference type="GO" id="GO:0019842">
    <property type="term" value="F:vitamin binding"/>
    <property type="evidence" value="ECO:0007669"/>
    <property type="project" value="TreeGrafter"/>
</dbReference>
<evidence type="ECO:0000256" key="5">
    <source>
        <dbReference type="ARBA" id="ARBA00023157"/>
    </source>
</evidence>
<feature type="transmembrane region" description="Helical" evidence="8">
    <location>
        <begin position="162"/>
        <end position="181"/>
    </location>
</feature>
<protein>
    <recommendedName>
        <fullName evidence="9">HTTM-like domain-containing protein</fullName>
    </recommendedName>
</protein>
<dbReference type="GO" id="GO:0008488">
    <property type="term" value="F:gamma-glutamyl carboxylase activity"/>
    <property type="evidence" value="ECO:0007669"/>
    <property type="project" value="InterPro"/>
</dbReference>
<feature type="transmembrane region" description="Helical" evidence="8">
    <location>
        <begin position="117"/>
        <end position="150"/>
    </location>
</feature>
<feature type="transmembrane region" description="Helical" evidence="8">
    <location>
        <begin position="222"/>
        <end position="238"/>
    </location>
</feature>
<evidence type="ECO:0000256" key="2">
    <source>
        <dbReference type="ARBA" id="ARBA00022692"/>
    </source>
</evidence>
<dbReference type="Proteomes" id="UP001374579">
    <property type="component" value="Unassembled WGS sequence"/>
</dbReference>
<dbReference type="InterPro" id="IPR011020">
    <property type="entry name" value="HTTM-like"/>
</dbReference>
<evidence type="ECO:0000256" key="4">
    <source>
        <dbReference type="ARBA" id="ARBA00023136"/>
    </source>
</evidence>
<evidence type="ECO:0000256" key="3">
    <source>
        <dbReference type="ARBA" id="ARBA00022989"/>
    </source>
</evidence>
<feature type="compositionally biased region" description="Basic and acidic residues" evidence="7">
    <location>
        <begin position="350"/>
        <end position="360"/>
    </location>
</feature>
<feature type="region of interest" description="Disordered" evidence="7">
    <location>
        <begin position="333"/>
        <end position="375"/>
    </location>
</feature>
<sequence length="744" mass="86367">MERPSKKQLKKGGDVAKCEEKTSSCQEGEEGEGNKFKQLFGFRTSDLTSWNRFVHLMSRPTDPASLACLRFFFGLLMVFDVLEERGLGSADFLWGNEEQCRFPLFSFLSPLPLQWMVMLYFVMWLGAIGIMLGIEYRVSCAMFLLPYWYFILLEKTRWNNHSYLFGIIAFLLLVTDGHHFWSLDGFFDKDVRNADVPLWNYTLFRTQIFLVYFLAGVKKLDIDWVSGYSMALASHWVFEPFKFVMTEEQVDYVVVHLGGLTIDLFVGFLLFFDKTRLMGMLISGSFHLMNSQLFSIGMFPWAMLGTIPLFCYPNWPRPLFRLVPRAMRILTPDDDSDDRQPSPHCLYPKESVKPECKNTSDTEDSVSSQITPPTRPSLRHHATTLFSVLFILWQLFLPFSHSITKGHNSWTEGVYGYSWDMMIHSRDTQHVRITFVDKDTGRQGYLNPHMWTNTWRWASHPDMMKQYAKCIAENLRKHDVNNVELYFDVWISLNKRFQQRIVDPRVDMLTADWNLFKATPWVMPLLADLTDWRGKLVEIENHYLNSTTLYDIVFVADFPGLHLENYVHEDIGNASIMVLQGQVVVELIPEEGSDASPENLTVSQDHEMQIPGGRFHNVYTVSDGPSCYMYLYLNTTELTFMESFQEFELSVNGNADGEVPAKWAKDPRLDQFKELLKAKQNQDDGEIPSFGDRLTVYMQRRYNQYVRGARLVKGALMTIFQGHSFQAYLEGLNSNFTKPEKGRK</sequence>
<dbReference type="PANTHER" id="PTHR12639">
    <property type="entry name" value="VITAMIN K-DEPENDENT GAMMA-CARBOXYLASE"/>
    <property type="match status" value="1"/>
</dbReference>
<keyword evidence="5" id="KW-1015">Disulfide bond</keyword>
<keyword evidence="2 8" id="KW-0812">Transmembrane</keyword>
<evidence type="ECO:0000313" key="11">
    <source>
        <dbReference type="Proteomes" id="UP001374579"/>
    </source>
</evidence>
<organism evidence="10 11">
    <name type="scientific">Littorina saxatilis</name>
    <dbReference type="NCBI Taxonomy" id="31220"/>
    <lineage>
        <taxon>Eukaryota</taxon>
        <taxon>Metazoa</taxon>
        <taxon>Spiralia</taxon>
        <taxon>Lophotrochozoa</taxon>
        <taxon>Mollusca</taxon>
        <taxon>Gastropoda</taxon>
        <taxon>Caenogastropoda</taxon>
        <taxon>Littorinimorpha</taxon>
        <taxon>Littorinoidea</taxon>
        <taxon>Littorinidae</taxon>
        <taxon>Littorina</taxon>
    </lineage>
</organism>
<dbReference type="InterPro" id="IPR053935">
    <property type="entry name" value="VKGC_lumenal_dom"/>
</dbReference>
<reference evidence="10 11" key="1">
    <citation type="submission" date="2024-02" db="EMBL/GenBank/DDBJ databases">
        <title>Chromosome-scale genome assembly of the rough periwinkle Littorina saxatilis.</title>
        <authorList>
            <person name="De Jode A."/>
            <person name="Faria R."/>
            <person name="Formenti G."/>
            <person name="Sims Y."/>
            <person name="Smith T.P."/>
            <person name="Tracey A."/>
            <person name="Wood J.M.D."/>
            <person name="Zagrodzka Z.B."/>
            <person name="Johannesson K."/>
            <person name="Butlin R.K."/>
            <person name="Leder E.H."/>
        </authorList>
    </citation>
    <scope>NUCLEOTIDE SEQUENCE [LARGE SCALE GENOMIC DNA]</scope>
    <source>
        <strain evidence="10">Snail1</strain>
        <tissue evidence="10">Muscle</tissue>
    </source>
</reference>
<accession>A0AAN9BVR7</accession>
<dbReference type="AlphaFoldDB" id="A0AAN9BVR7"/>
<dbReference type="SMART" id="SM00752">
    <property type="entry name" value="HTTM"/>
    <property type="match status" value="1"/>
</dbReference>